<sequence length="62" mass="7226">VDSTEEGDYRICFDNSFSRISEKMVYVEVIVDGPEEEADYDKDWAALAEPEDSLEYKLEDIR</sequence>
<accession>A0ABD0RGF8</accession>
<comment type="subcellular location">
    <subcellularLocation>
        <location evidence="1">Membrane</location>
        <topology evidence="1">Single-pass type I membrane protein</topology>
    </subcellularLocation>
</comment>
<dbReference type="EMBL" id="JAMKFB020000003">
    <property type="protein sequence ID" value="KAL0196966.1"/>
    <property type="molecule type" value="Genomic_DNA"/>
</dbReference>
<dbReference type="InterPro" id="IPR009038">
    <property type="entry name" value="GOLD_dom"/>
</dbReference>
<comment type="similarity">
    <text evidence="1">Belongs to the EMP24/GP25L family.</text>
</comment>
<dbReference type="AlphaFoldDB" id="A0ABD0RGF8"/>
<dbReference type="Proteomes" id="UP001529510">
    <property type="component" value="Unassembled WGS sequence"/>
</dbReference>
<dbReference type="PROSITE" id="PS50866">
    <property type="entry name" value="GOLD"/>
    <property type="match status" value="1"/>
</dbReference>
<feature type="non-terminal residue" evidence="3">
    <location>
        <position position="62"/>
    </location>
</feature>
<evidence type="ECO:0000256" key="1">
    <source>
        <dbReference type="RuleBase" id="RU003827"/>
    </source>
</evidence>
<organism evidence="3 4">
    <name type="scientific">Cirrhinus mrigala</name>
    <name type="common">Mrigala</name>
    <dbReference type="NCBI Taxonomy" id="683832"/>
    <lineage>
        <taxon>Eukaryota</taxon>
        <taxon>Metazoa</taxon>
        <taxon>Chordata</taxon>
        <taxon>Craniata</taxon>
        <taxon>Vertebrata</taxon>
        <taxon>Euteleostomi</taxon>
        <taxon>Actinopterygii</taxon>
        <taxon>Neopterygii</taxon>
        <taxon>Teleostei</taxon>
        <taxon>Ostariophysi</taxon>
        <taxon>Cypriniformes</taxon>
        <taxon>Cyprinidae</taxon>
        <taxon>Labeoninae</taxon>
        <taxon>Labeonini</taxon>
        <taxon>Cirrhinus</taxon>
    </lineage>
</organism>
<evidence type="ECO:0000313" key="3">
    <source>
        <dbReference type="EMBL" id="KAL0196966.1"/>
    </source>
</evidence>
<dbReference type="InterPro" id="IPR036598">
    <property type="entry name" value="GOLD_dom_sf"/>
</dbReference>
<name>A0ABD0RGF8_CIRMR</name>
<gene>
    <name evidence="3" type="ORF">M9458_005506</name>
</gene>
<comment type="caution">
    <text evidence="3">The sequence shown here is derived from an EMBL/GenBank/DDBJ whole genome shotgun (WGS) entry which is preliminary data.</text>
</comment>
<feature type="non-terminal residue" evidence="3">
    <location>
        <position position="1"/>
    </location>
</feature>
<keyword evidence="1" id="KW-0472">Membrane</keyword>
<reference evidence="3 4" key="1">
    <citation type="submission" date="2024-05" db="EMBL/GenBank/DDBJ databases">
        <title>Genome sequencing and assembly of Indian major carp, Cirrhinus mrigala (Hamilton, 1822).</title>
        <authorList>
            <person name="Mohindra V."/>
            <person name="Chowdhury L.M."/>
            <person name="Lal K."/>
            <person name="Jena J.K."/>
        </authorList>
    </citation>
    <scope>NUCLEOTIDE SEQUENCE [LARGE SCALE GENOMIC DNA]</scope>
    <source>
        <strain evidence="3">CM1030</strain>
        <tissue evidence="3">Blood</tissue>
    </source>
</reference>
<keyword evidence="1" id="KW-0812">Transmembrane</keyword>
<feature type="domain" description="GOLD" evidence="2">
    <location>
        <begin position="1"/>
        <end position="31"/>
    </location>
</feature>
<keyword evidence="4" id="KW-1185">Reference proteome</keyword>
<evidence type="ECO:0000259" key="2">
    <source>
        <dbReference type="PROSITE" id="PS50866"/>
    </source>
</evidence>
<dbReference type="GO" id="GO:0016020">
    <property type="term" value="C:membrane"/>
    <property type="evidence" value="ECO:0007669"/>
    <property type="project" value="UniProtKB-SubCell"/>
</dbReference>
<dbReference type="SUPFAM" id="SSF101576">
    <property type="entry name" value="Supernatant protein factor (SPF), C-terminal domain"/>
    <property type="match status" value="1"/>
</dbReference>
<evidence type="ECO:0000313" key="4">
    <source>
        <dbReference type="Proteomes" id="UP001529510"/>
    </source>
</evidence>
<dbReference type="Pfam" id="PF01105">
    <property type="entry name" value="EMP24_GP25L"/>
    <property type="match status" value="1"/>
</dbReference>
<proteinExistence type="inferred from homology"/>
<protein>
    <recommendedName>
        <fullName evidence="2">GOLD domain-containing protein</fullName>
    </recommendedName>
</protein>